<evidence type="ECO:0000256" key="5">
    <source>
        <dbReference type="ARBA" id="ARBA00023242"/>
    </source>
</evidence>
<evidence type="ECO:0000256" key="2">
    <source>
        <dbReference type="ARBA" id="ARBA00009418"/>
    </source>
</evidence>
<keyword evidence="4 6" id="KW-0698">rRNA processing</keyword>
<evidence type="ECO:0000256" key="4">
    <source>
        <dbReference type="ARBA" id="ARBA00022552"/>
    </source>
</evidence>
<organism evidence="7 8">
    <name type="scientific">Strongyloides venezuelensis</name>
    <name type="common">Threadworm</name>
    <dbReference type="NCBI Taxonomy" id="75913"/>
    <lineage>
        <taxon>Eukaryota</taxon>
        <taxon>Metazoa</taxon>
        <taxon>Ecdysozoa</taxon>
        <taxon>Nematoda</taxon>
        <taxon>Chromadorea</taxon>
        <taxon>Rhabditida</taxon>
        <taxon>Tylenchina</taxon>
        <taxon>Panagrolaimomorpha</taxon>
        <taxon>Strongyloidoidea</taxon>
        <taxon>Strongyloididae</taxon>
        <taxon>Strongyloides</taxon>
    </lineage>
</organism>
<dbReference type="Pfam" id="PF06102">
    <property type="entry name" value="RRP36"/>
    <property type="match status" value="1"/>
</dbReference>
<dbReference type="GO" id="GO:0005730">
    <property type="term" value="C:nucleolus"/>
    <property type="evidence" value="ECO:0007669"/>
    <property type="project" value="UniProtKB-SubCell"/>
</dbReference>
<evidence type="ECO:0000256" key="6">
    <source>
        <dbReference type="RuleBase" id="RU368027"/>
    </source>
</evidence>
<accession>A0A0K0FK08</accession>
<comment type="function">
    <text evidence="6">Component of the 90S pre-ribosome involved in the maturation of rRNAs. Required for early cleavages of the pre-RNAs in the 40S ribosomal subunit maturation pathway.</text>
</comment>
<dbReference type="STRING" id="75913.A0A0K0FK08"/>
<name>A0A0K0FK08_STRVS</name>
<sequence>MKNNDDRPLEVSYKKPVKLIKKAKSGGKPRGFDPRFDRRCGDYHEGAFRKSYSFLNEIRQEESKALKEELQRCKNTDPERANKIRDILKNRKTKEVNEKMIDLKKEAINEVVRNNIERMNSGKKPIFYKPNQIKERIAKKKYEYLKEEGKLNKYLEKKKRIAKNEN</sequence>
<comment type="subunit">
    <text evidence="6">Associates with 90S and pre-40S pre-ribosomal particles.</text>
</comment>
<reference evidence="8" key="2">
    <citation type="submission" date="2015-08" db="UniProtKB">
        <authorList>
            <consortium name="WormBaseParasite"/>
        </authorList>
    </citation>
    <scope>IDENTIFICATION</scope>
</reference>
<evidence type="ECO:0000256" key="3">
    <source>
        <dbReference type="ARBA" id="ARBA00022517"/>
    </source>
</evidence>
<keyword evidence="3 6" id="KW-0690">Ribosome biogenesis</keyword>
<reference evidence="7" key="1">
    <citation type="submission" date="2014-07" db="EMBL/GenBank/DDBJ databases">
        <authorList>
            <person name="Martin A.A"/>
            <person name="De Silva N."/>
        </authorList>
    </citation>
    <scope>NUCLEOTIDE SEQUENCE</scope>
</reference>
<dbReference type="PANTHER" id="PTHR21738">
    <property type="entry name" value="RIBOSOMAL RNA PROCESSING PROTEIN 36 HOMOLOG"/>
    <property type="match status" value="1"/>
</dbReference>
<dbReference type="GO" id="GO:0000462">
    <property type="term" value="P:maturation of SSU-rRNA from tricistronic rRNA transcript (SSU-rRNA, 5.8S rRNA, LSU-rRNA)"/>
    <property type="evidence" value="ECO:0007669"/>
    <property type="project" value="TreeGrafter"/>
</dbReference>
<keyword evidence="7" id="KW-1185">Reference proteome</keyword>
<keyword evidence="6" id="KW-0687">Ribonucleoprotein</keyword>
<dbReference type="PANTHER" id="PTHR21738:SF0">
    <property type="entry name" value="RIBOSOMAL RNA PROCESSING PROTEIN 36 HOMOLOG"/>
    <property type="match status" value="1"/>
</dbReference>
<comment type="subcellular location">
    <subcellularLocation>
        <location evidence="1 6">Nucleus</location>
        <location evidence="1 6">Nucleolus</location>
    </subcellularLocation>
</comment>
<dbReference type="Proteomes" id="UP000035680">
    <property type="component" value="Unassembled WGS sequence"/>
</dbReference>
<comment type="similarity">
    <text evidence="2 6">Belongs to the RRP36 family.</text>
</comment>
<dbReference type="AlphaFoldDB" id="A0A0K0FK08"/>
<evidence type="ECO:0000313" key="7">
    <source>
        <dbReference type="Proteomes" id="UP000035680"/>
    </source>
</evidence>
<dbReference type="WBParaSite" id="SVE_0937100.1">
    <property type="protein sequence ID" value="SVE_0937100.1"/>
    <property type="gene ID" value="SVE_0937100"/>
</dbReference>
<evidence type="ECO:0000313" key="8">
    <source>
        <dbReference type="WBParaSite" id="SVE_0937100.1"/>
    </source>
</evidence>
<protein>
    <recommendedName>
        <fullName evidence="6">rRNA biogenesis protein RRP36</fullName>
    </recommendedName>
</protein>
<keyword evidence="5 6" id="KW-0539">Nucleus</keyword>
<dbReference type="InterPro" id="IPR009292">
    <property type="entry name" value="RRP36"/>
</dbReference>
<dbReference type="GO" id="GO:0030686">
    <property type="term" value="C:90S preribosome"/>
    <property type="evidence" value="ECO:0007669"/>
    <property type="project" value="TreeGrafter"/>
</dbReference>
<proteinExistence type="inferred from homology"/>
<evidence type="ECO:0000256" key="1">
    <source>
        <dbReference type="ARBA" id="ARBA00004604"/>
    </source>
</evidence>